<evidence type="ECO:0000256" key="1">
    <source>
        <dbReference type="ARBA" id="ARBA00022574"/>
    </source>
</evidence>
<sequence>MAKPTVAFFQSESDQLKIASRVAKLNDPYIKLLGNPTRLGVKVLQIIRAHDLQVKNDIKSKSIMVWAAMGDFTAKLIQVDGGVGSKSVKATLKGHSGPVTCVSTIYNEENEPTEMLLTGSWDKTIRLWNTKSGELFRVIQAHADSVESMIRIGGKVLSASLDGNILTWDIEGY</sequence>
<dbReference type="GO" id="GO:1990234">
    <property type="term" value="C:transferase complex"/>
    <property type="evidence" value="ECO:0007669"/>
    <property type="project" value="UniProtKB-ARBA"/>
</dbReference>
<dbReference type="PANTHER" id="PTHR22847">
    <property type="entry name" value="WD40 REPEAT PROTEIN"/>
    <property type="match status" value="1"/>
</dbReference>
<keyword evidence="2" id="KW-0677">Repeat</keyword>
<keyword evidence="5" id="KW-1185">Reference proteome</keyword>
<dbReference type="InterPro" id="IPR019775">
    <property type="entry name" value="WD40_repeat_CS"/>
</dbReference>
<dbReference type="PANTHER" id="PTHR22847:SF637">
    <property type="entry name" value="WD REPEAT DOMAIN 5B"/>
    <property type="match status" value="1"/>
</dbReference>
<feature type="repeat" description="WD" evidence="3">
    <location>
        <begin position="92"/>
        <end position="138"/>
    </location>
</feature>
<dbReference type="Pfam" id="PF00400">
    <property type="entry name" value="WD40"/>
    <property type="match status" value="1"/>
</dbReference>
<dbReference type="PROSITE" id="PS50294">
    <property type="entry name" value="WD_REPEATS_REGION"/>
    <property type="match status" value="1"/>
</dbReference>
<dbReference type="InterPro" id="IPR036322">
    <property type="entry name" value="WD40_repeat_dom_sf"/>
</dbReference>
<dbReference type="PROSITE" id="PS00678">
    <property type="entry name" value="WD_REPEATS_1"/>
    <property type="match status" value="2"/>
</dbReference>
<protein>
    <submittedName>
        <fullName evidence="4">Putative WD repeat-containing protein</fullName>
    </submittedName>
</protein>
<evidence type="ECO:0000256" key="2">
    <source>
        <dbReference type="ARBA" id="ARBA00022737"/>
    </source>
</evidence>
<dbReference type="PROSITE" id="PS50082">
    <property type="entry name" value="WD_REPEATS_2"/>
    <property type="match status" value="1"/>
</dbReference>
<dbReference type="OrthoDB" id="6262491at2759"/>
<dbReference type="Proteomes" id="UP000187283">
    <property type="component" value="Unassembled WGS sequence"/>
</dbReference>
<dbReference type="SUPFAM" id="SSF50978">
    <property type="entry name" value="WD40 repeat-like"/>
    <property type="match status" value="1"/>
</dbReference>
<dbReference type="AlphaFoldDB" id="A0A1R1YE59"/>
<evidence type="ECO:0000313" key="5">
    <source>
        <dbReference type="Proteomes" id="UP000187283"/>
    </source>
</evidence>
<dbReference type="STRING" id="133412.A0A1R1YE59"/>
<name>A0A1R1YE59_9FUNG</name>
<dbReference type="InterPro" id="IPR001680">
    <property type="entry name" value="WD40_rpt"/>
</dbReference>
<proteinExistence type="predicted"/>
<evidence type="ECO:0000313" key="4">
    <source>
        <dbReference type="EMBL" id="OMJ25169.1"/>
    </source>
</evidence>
<accession>A0A1R1YE59</accession>
<dbReference type="SMART" id="SM00320">
    <property type="entry name" value="WD40"/>
    <property type="match status" value="2"/>
</dbReference>
<gene>
    <name evidence="4" type="ORF">AYI70_g1082</name>
</gene>
<organism evidence="4 5">
    <name type="scientific">Smittium culicis</name>
    <dbReference type="NCBI Taxonomy" id="133412"/>
    <lineage>
        <taxon>Eukaryota</taxon>
        <taxon>Fungi</taxon>
        <taxon>Fungi incertae sedis</taxon>
        <taxon>Zoopagomycota</taxon>
        <taxon>Kickxellomycotina</taxon>
        <taxon>Harpellomycetes</taxon>
        <taxon>Harpellales</taxon>
        <taxon>Legeriomycetaceae</taxon>
        <taxon>Smittium</taxon>
    </lineage>
</organism>
<dbReference type="EMBL" id="LSSN01000211">
    <property type="protein sequence ID" value="OMJ25169.1"/>
    <property type="molecule type" value="Genomic_DNA"/>
</dbReference>
<evidence type="ECO:0000256" key="3">
    <source>
        <dbReference type="PROSITE-ProRule" id="PRU00221"/>
    </source>
</evidence>
<reference evidence="4 5" key="1">
    <citation type="submission" date="2017-01" db="EMBL/GenBank/DDBJ databases">
        <authorList>
            <person name="Mah S.A."/>
            <person name="Swanson W.J."/>
            <person name="Moy G.W."/>
            <person name="Vacquier V.D."/>
        </authorList>
    </citation>
    <scope>NUCLEOTIDE SEQUENCE [LARGE SCALE GENOMIC DNA]</scope>
    <source>
        <strain evidence="4 5">GSMNP</strain>
    </source>
</reference>
<dbReference type="GO" id="GO:0005634">
    <property type="term" value="C:nucleus"/>
    <property type="evidence" value="ECO:0007669"/>
    <property type="project" value="TreeGrafter"/>
</dbReference>
<dbReference type="InterPro" id="IPR015943">
    <property type="entry name" value="WD40/YVTN_repeat-like_dom_sf"/>
</dbReference>
<dbReference type="Gene3D" id="2.130.10.10">
    <property type="entry name" value="YVTN repeat-like/Quinoprotein amine dehydrogenase"/>
    <property type="match status" value="1"/>
</dbReference>
<keyword evidence="1 3" id="KW-0853">WD repeat</keyword>
<comment type="caution">
    <text evidence="4">The sequence shown here is derived from an EMBL/GenBank/DDBJ whole genome shotgun (WGS) entry which is preliminary data.</text>
</comment>